<evidence type="ECO:0000313" key="5">
    <source>
        <dbReference type="EMBL" id="OJJ62938.1"/>
    </source>
</evidence>
<accession>A0A1L9TUA6</accession>
<keyword evidence="2" id="KW-0808">Transferase</keyword>
<proteinExistence type="inferred from homology"/>
<dbReference type="InterPro" id="IPR000182">
    <property type="entry name" value="GNAT_dom"/>
</dbReference>
<feature type="domain" description="N-acetyltransferase" evidence="4">
    <location>
        <begin position="19"/>
        <end position="182"/>
    </location>
</feature>
<dbReference type="VEuPathDB" id="FungiDB:ASPSYDRAFT_41645"/>
<evidence type="ECO:0000313" key="6">
    <source>
        <dbReference type="Proteomes" id="UP000184356"/>
    </source>
</evidence>
<dbReference type="CDD" id="cd04301">
    <property type="entry name" value="NAT_SF"/>
    <property type="match status" value="1"/>
</dbReference>
<dbReference type="GeneID" id="63762389"/>
<dbReference type="Gene3D" id="3.40.630.30">
    <property type="match status" value="1"/>
</dbReference>
<dbReference type="PROSITE" id="PS51186">
    <property type="entry name" value="GNAT"/>
    <property type="match status" value="1"/>
</dbReference>
<dbReference type="STRING" id="1036612.A0A1L9TUA6"/>
<name>A0A1L9TUA6_9EURO</name>
<dbReference type="PANTHER" id="PTHR10545">
    <property type="entry name" value="DIAMINE N-ACETYLTRANSFERASE"/>
    <property type="match status" value="1"/>
</dbReference>
<dbReference type="GO" id="GO:0008080">
    <property type="term" value="F:N-acetyltransferase activity"/>
    <property type="evidence" value="ECO:0007669"/>
    <property type="project" value="UniProtKB-ARBA"/>
</dbReference>
<dbReference type="EMBL" id="KV878583">
    <property type="protein sequence ID" value="OJJ62938.1"/>
    <property type="molecule type" value="Genomic_DNA"/>
</dbReference>
<protein>
    <recommendedName>
        <fullName evidence="4">N-acetyltransferase domain-containing protein</fullName>
    </recommendedName>
</protein>
<dbReference type="AlphaFoldDB" id="A0A1L9TUA6"/>
<dbReference type="OrthoDB" id="7305308at2759"/>
<reference evidence="6" key="1">
    <citation type="journal article" date="2017" name="Genome Biol.">
        <title>Comparative genomics reveals high biological diversity and specific adaptations in the industrially and medically important fungal genus Aspergillus.</title>
        <authorList>
            <person name="de Vries R.P."/>
            <person name="Riley R."/>
            <person name="Wiebenga A."/>
            <person name="Aguilar-Osorio G."/>
            <person name="Amillis S."/>
            <person name="Uchima C.A."/>
            <person name="Anderluh G."/>
            <person name="Asadollahi M."/>
            <person name="Askin M."/>
            <person name="Barry K."/>
            <person name="Battaglia E."/>
            <person name="Bayram O."/>
            <person name="Benocci T."/>
            <person name="Braus-Stromeyer S.A."/>
            <person name="Caldana C."/>
            <person name="Canovas D."/>
            <person name="Cerqueira G.C."/>
            <person name="Chen F."/>
            <person name="Chen W."/>
            <person name="Choi C."/>
            <person name="Clum A."/>
            <person name="Dos Santos R.A."/>
            <person name="Damasio A.R."/>
            <person name="Diallinas G."/>
            <person name="Emri T."/>
            <person name="Fekete E."/>
            <person name="Flipphi M."/>
            <person name="Freyberg S."/>
            <person name="Gallo A."/>
            <person name="Gournas C."/>
            <person name="Habgood R."/>
            <person name="Hainaut M."/>
            <person name="Harispe M.L."/>
            <person name="Henrissat B."/>
            <person name="Hilden K.S."/>
            <person name="Hope R."/>
            <person name="Hossain A."/>
            <person name="Karabika E."/>
            <person name="Karaffa L."/>
            <person name="Karanyi Z."/>
            <person name="Krasevec N."/>
            <person name="Kuo A."/>
            <person name="Kusch H."/>
            <person name="LaButti K."/>
            <person name="Lagendijk E.L."/>
            <person name="Lapidus A."/>
            <person name="Levasseur A."/>
            <person name="Lindquist E."/>
            <person name="Lipzen A."/>
            <person name="Logrieco A.F."/>
            <person name="MacCabe A."/>
            <person name="Maekelae M.R."/>
            <person name="Malavazi I."/>
            <person name="Melin P."/>
            <person name="Meyer V."/>
            <person name="Mielnichuk N."/>
            <person name="Miskei M."/>
            <person name="Molnar A.P."/>
            <person name="Mule G."/>
            <person name="Ngan C.Y."/>
            <person name="Orejas M."/>
            <person name="Orosz E."/>
            <person name="Ouedraogo J.P."/>
            <person name="Overkamp K.M."/>
            <person name="Park H.-S."/>
            <person name="Perrone G."/>
            <person name="Piumi F."/>
            <person name="Punt P.J."/>
            <person name="Ram A.F."/>
            <person name="Ramon A."/>
            <person name="Rauscher S."/>
            <person name="Record E."/>
            <person name="Riano-Pachon D.M."/>
            <person name="Robert V."/>
            <person name="Roehrig J."/>
            <person name="Ruller R."/>
            <person name="Salamov A."/>
            <person name="Salih N.S."/>
            <person name="Samson R.A."/>
            <person name="Sandor E."/>
            <person name="Sanguinetti M."/>
            <person name="Schuetze T."/>
            <person name="Sepcic K."/>
            <person name="Shelest E."/>
            <person name="Sherlock G."/>
            <person name="Sophianopoulou V."/>
            <person name="Squina F.M."/>
            <person name="Sun H."/>
            <person name="Susca A."/>
            <person name="Todd R.B."/>
            <person name="Tsang A."/>
            <person name="Unkles S.E."/>
            <person name="van de Wiele N."/>
            <person name="van Rossen-Uffink D."/>
            <person name="Oliveira J.V."/>
            <person name="Vesth T.C."/>
            <person name="Visser J."/>
            <person name="Yu J.-H."/>
            <person name="Zhou M."/>
            <person name="Andersen M.R."/>
            <person name="Archer D.B."/>
            <person name="Baker S.E."/>
            <person name="Benoit I."/>
            <person name="Brakhage A.A."/>
            <person name="Braus G.H."/>
            <person name="Fischer R."/>
            <person name="Frisvad J.C."/>
            <person name="Goldman G.H."/>
            <person name="Houbraken J."/>
            <person name="Oakley B."/>
            <person name="Pocsi I."/>
            <person name="Scazzocchio C."/>
            <person name="Seiboth B."/>
            <person name="vanKuyk P.A."/>
            <person name="Wortman J."/>
            <person name="Dyer P.S."/>
            <person name="Grigoriev I.V."/>
        </authorList>
    </citation>
    <scope>NUCLEOTIDE SEQUENCE [LARGE SCALE GENOMIC DNA]</scope>
    <source>
        <strain evidence="6">CBS 593.65</strain>
    </source>
</reference>
<dbReference type="Pfam" id="PF00583">
    <property type="entry name" value="Acetyltransf_1"/>
    <property type="match status" value="1"/>
</dbReference>
<dbReference type="PANTHER" id="PTHR10545:SF29">
    <property type="entry name" value="GH14572P-RELATED"/>
    <property type="match status" value="1"/>
</dbReference>
<dbReference type="InterPro" id="IPR016181">
    <property type="entry name" value="Acyl_CoA_acyltransferase"/>
</dbReference>
<gene>
    <name evidence="5" type="ORF">ASPSYDRAFT_41645</name>
</gene>
<keyword evidence="3" id="KW-0012">Acyltransferase</keyword>
<evidence type="ECO:0000256" key="3">
    <source>
        <dbReference type="ARBA" id="ARBA00023315"/>
    </source>
</evidence>
<dbReference type="RefSeq" id="XP_040706744.1">
    <property type="nucleotide sequence ID" value="XM_040846316.1"/>
</dbReference>
<comment type="similarity">
    <text evidence="1">Belongs to the acetyltransferase family.</text>
</comment>
<dbReference type="SUPFAM" id="SSF55729">
    <property type="entry name" value="Acyl-CoA N-acyltransferases (Nat)"/>
    <property type="match status" value="1"/>
</dbReference>
<dbReference type="Proteomes" id="UP000184356">
    <property type="component" value="Unassembled WGS sequence"/>
</dbReference>
<evidence type="ECO:0000256" key="1">
    <source>
        <dbReference type="ARBA" id="ARBA00008694"/>
    </source>
</evidence>
<evidence type="ECO:0000256" key="2">
    <source>
        <dbReference type="ARBA" id="ARBA00022679"/>
    </source>
</evidence>
<dbReference type="FunFam" id="3.40.630.30:FF:000064">
    <property type="entry name" value="GNAT family acetyltransferase"/>
    <property type="match status" value="1"/>
</dbReference>
<keyword evidence="6" id="KW-1185">Reference proteome</keyword>
<organism evidence="5 6">
    <name type="scientific">Aspergillus sydowii CBS 593.65</name>
    <dbReference type="NCBI Taxonomy" id="1036612"/>
    <lineage>
        <taxon>Eukaryota</taxon>
        <taxon>Fungi</taxon>
        <taxon>Dikarya</taxon>
        <taxon>Ascomycota</taxon>
        <taxon>Pezizomycotina</taxon>
        <taxon>Eurotiomycetes</taxon>
        <taxon>Eurotiomycetidae</taxon>
        <taxon>Eurotiales</taxon>
        <taxon>Aspergillaceae</taxon>
        <taxon>Aspergillus</taxon>
        <taxon>Aspergillus subgen. Nidulantes</taxon>
    </lineage>
</organism>
<dbReference type="InterPro" id="IPR051016">
    <property type="entry name" value="Diverse_Substrate_AcTransf"/>
</dbReference>
<sequence>MVECDLLLAKVSTSLHPPQHYQLVYTTDVPVLLAMMRATAAEQDVPDAVTATEIDLINSLGFGSESHLGRLHTGQALVVESPEGEVAGMAFYFTTFVAWAAKPGICLEDLYVLPEYRCRGYARLLVQGVAKRAVELGCCRMEWLCYKQNDRALRFYRSIGAKEMDSLTFLRLDGDAMAGFANETLG</sequence>
<evidence type="ECO:0000259" key="4">
    <source>
        <dbReference type="PROSITE" id="PS51186"/>
    </source>
</evidence>